<dbReference type="Proteomes" id="UP000319068">
    <property type="component" value="Chromosome"/>
</dbReference>
<feature type="region of interest" description="Disordered" evidence="1">
    <location>
        <begin position="145"/>
        <end position="184"/>
    </location>
</feature>
<feature type="compositionally biased region" description="Low complexity" evidence="1">
    <location>
        <begin position="38"/>
        <end position="53"/>
    </location>
</feature>
<name>A0ABX5XIT5_CELCE</name>
<feature type="compositionally biased region" description="Polar residues" evidence="1">
    <location>
        <begin position="15"/>
        <end position="35"/>
    </location>
</feature>
<proteinExistence type="predicted"/>
<evidence type="ECO:0000256" key="1">
    <source>
        <dbReference type="SAM" id="MobiDB-lite"/>
    </source>
</evidence>
<reference evidence="2 3" key="1">
    <citation type="submission" date="2019-07" db="EMBL/GenBank/DDBJ databases">
        <title>Complete Genome Sequence and Methylome Analysis of Arthrobacter luteus NEB113.</title>
        <authorList>
            <person name="Fomenkov A."/>
            <person name="Anton B.P."/>
            <person name="Vincze T."/>
            <person name="Roberts R.J."/>
        </authorList>
    </citation>
    <scope>NUCLEOTIDE SEQUENCE [LARGE SCALE GENOMIC DNA]</scope>
    <source>
        <strain evidence="2 3">NEB113</strain>
    </source>
</reference>
<organism evidence="2 3">
    <name type="scientific">Cellulosimicrobium cellulans</name>
    <name type="common">Arthrobacter luteus</name>
    <dbReference type="NCBI Taxonomy" id="1710"/>
    <lineage>
        <taxon>Bacteria</taxon>
        <taxon>Bacillati</taxon>
        <taxon>Actinomycetota</taxon>
        <taxon>Actinomycetes</taxon>
        <taxon>Micrococcales</taxon>
        <taxon>Promicromonosporaceae</taxon>
        <taxon>Cellulosimicrobium</taxon>
    </lineage>
</organism>
<keyword evidence="3" id="KW-1185">Reference proteome</keyword>
<feature type="region of interest" description="Disordered" evidence="1">
    <location>
        <begin position="1"/>
        <end position="85"/>
    </location>
</feature>
<evidence type="ECO:0000313" key="3">
    <source>
        <dbReference type="Proteomes" id="UP000319068"/>
    </source>
</evidence>
<accession>A0ABX5XIT5</accession>
<feature type="compositionally biased region" description="Low complexity" evidence="1">
    <location>
        <begin position="165"/>
        <end position="184"/>
    </location>
</feature>
<dbReference type="EMBL" id="CP041694">
    <property type="protein sequence ID" value="QDP76082.1"/>
    <property type="molecule type" value="Genomic_DNA"/>
</dbReference>
<feature type="compositionally biased region" description="Basic residues" evidence="1">
    <location>
        <begin position="61"/>
        <end position="85"/>
    </location>
</feature>
<gene>
    <name evidence="2" type="ORF">FOG94_14045</name>
</gene>
<protein>
    <submittedName>
        <fullName evidence="2">Uncharacterized protein</fullName>
    </submittedName>
</protein>
<evidence type="ECO:0000313" key="2">
    <source>
        <dbReference type="EMBL" id="QDP76082.1"/>
    </source>
</evidence>
<sequence length="198" mass="20895">MPSSPRAGRGPVPTTAGSNACCSNVCTGPSVTTPVGTRRTAGGPPRAYPPAYGCSACARAAGRHRRRPGRGRPVRGRPVARGRRRTVRVGARVLPRGRVRRAGPRVLPLRRRRAPVVRAGSRARGRAGVGARVRLPRGGVLAVRGGGRLRREPSRGATSRSRSVPSGTTPRSGRSRSTARSTTTRCARSRTCSARCDV</sequence>